<keyword evidence="5 7" id="KW-0472">Membrane</keyword>
<dbReference type="InterPro" id="IPR050369">
    <property type="entry name" value="RBOH/FRE"/>
</dbReference>
<dbReference type="Pfam" id="PF08030">
    <property type="entry name" value="NAD_binding_6"/>
    <property type="match status" value="1"/>
</dbReference>
<keyword evidence="3 7" id="KW-1133">Transmembrane helix</keyword>
<keyword evidence="10" id="KW-1185">Reference proteome</keyword>
<feature type="transmembrane region" description="Helical" evidence="7">
    <location>
        <begin position="189"/>
        <end position="205"/>
    </location>
</feature>
<comment type="subcellular location">
    <subcellularLocation>
        <location evidence="1">Membrane</location>
        <topology evidence="1">Multi-pass membrane protein</topology>
    </subcellularLocation>
</comment>
<dbReference type="PANTHER" id="PTHR11972:SF55">
    <property type="entry name" value="FERRIC REDUCTASE"/>
    <property type="match status" value="1"/>
</dbReference>
<dbReference type="GO" id="GO:0016491">
    <property type="term" value="F:oxidoreductase activity"/>
    <property type="evidence" value="ECO:0007669"/>
    <property type="project" value="UniProtKB-KW"/>
</dbReference>
<dbReference type="OrthoDB" id="167398at2759"/>
<sequence>MDAAQSPSAAYVHAVSSPSQHLPGEGVIKDSTTTYTKAISPKHQEAPREPEKVSRMQRWTRSWIVTRWHLSRTIYSVPVPMLTVRFNIKRGDLLLTLPLLLILLAASVTFTSDQDVKMSGMPPTFTMLLVFGMAVRNNSLLLTLTGIPFERALFYHKLFAYATIVLTALHAVAYKMAKDNGKEEEDLKVFSGAIAFMAMIFMYLLSLNKIRRRFFEFFVRAHWVLFIVVIVAVVIHGAFFALFGILPWLVDMLYRLVFRARTYSKGKKGQLGIIARDQVTVHALSGNVTRIQFPRVHKESSQSFDYEAGQYAFVCVPTISSLEWHPFTVSSAPGEDMVTFHIKGLGDWTEKVMATARDATEASPFDILLDGPYGSVSVDIKSPGVYSHFALFSGGIGVTPMRSIVNWLYREHHIGNRSDIKNVHFVWSVRDRELIEALTEGSALQLEGGSCESYFPHHLEDLSSSNEPSNPFFSEFYLTKGKKDPESLVDRRFSNCLRYGVRPDTTQILRTIGERAQGNGNSRVAVLVCGPKPLVDSVVTACIALSKEMNVRFDVHSELFDF</sequence>
<protein>
    <recommendedName>
        <fullName evidence="8">FAD-binding FR-type domain-containing protein</fullName>
    </recommendedName>
</protein>
<evidence type="ECO:0000313" key="9">
    <source>
        <dbReference type="EMBL" id="KAG7377556.1"/>
    </source>
</evidence>
<feature type="transmembrane region" description="Helical" evidence="7">
    <location>
        <begin position="124"/>
        <end position="146"/>
    </location>
</feature>
<organism evidence="9 10">
    <name type="scientific">Phytophthora boehmeriae</name>
    <dbReference type="NCBI Taxonomy" id="109152"/>
    <lineage>
        <taxon>Eukaryota</taxon>
        <taxon>Sar</taxon>
        <taxon>Stramenopiles</taxon>
        <taxon>Oomycota</taxon>
        <taxon>Peronosporomycetes</taxon>
        <taxon>Peronosporales</taxon>
        <taxon>Peronosporaceae</taxon>
        <taxon>Phytophthora</taxon>
    </lineage>
</organism>
<dbReference type="EMBL" id="JAGDFL010001139">
    <property type="protein sequence ID" value="KAG7377556.1"/>
    <property type="molecule type" value="Genomic_DNA"/>
</dbReference>
<keyword evidence="4" id="KW-0560">Oxidoreductase</keyword>
<feature type="transmembrane region" description="Helical" evidence="7">
    <location>
        <begin position="158"/>
        <end position="177"/>
    </location>
</feature>
<dbReference type="AlphaFoldDB" id="A0A8T1V9C5"/>
<dbReference type="InterPro" id="IPR013121">
    <property type="entry name" value="Fe_red_NAD-bd_6"/>
</dbReference>
<evidence type="ECO:0000256" key="6">
    <source>
        <dbReference type="SAM" id="MobiDB-lite"/>
    </source>
</evidence>
<evidence type="ECO:0000256" key="2">
    <source>
        <dbReference type="ARBA" id="ARBA00022692"/>
    </source>
</evidence>
<dbReference type="CDD" id="cd06186">
    <property type="entry name" value="NOX_Duox_like_FAD_NADP"/>
    <property type="match status" value="1"/>
</dbReference>
<dbReference type="PANTHER" id="PTHR11972">
    <property type="entry name" value="NADPH OXIDASE"/>
    <property type="match status" value="1"/>
</dbReference>
<dbReference type="GO" id="GO:0005886">
    <property type="term" value="C:plasma membrane"/>
    <property type="evidence" value="ECO:0007669"/>
    <property type="project" value="TreeGrafter"/>
</dbReference>
<proteinExistence type="predicted"/>
<dbReference type="Proteomes" id="UP000693981">
    <property type="component" value="Unassembled WGS sequence"/>
</dbReference>
<evidence type="ECO:0000256" key="7">
    <source>
        <dbReference type="SAM" id="Phobius"/>
    </source>
</evidence>
<gene>
    <name evidence="9" type="ORF">PHYBOEH_000787</name>
</gene>
<dbReference type="InterPro" id="IPR013130">
    <property type="entry name" value="Fe3_Rdtase_TM_dom"/>
</dbReference>
<feature type="transmembrane region" description="Helical" evidence="7">
    <location>
        <begin position="93"/>
        <end position="112"/>
    </location>
</feature>
<evidence type="ECO:0000256" key="1">
    <source>
        <dbReference type="ARBA" id="ARBA00004141"/>
    </source>
</evidence>
<accession>A0A8T1V9C5</accession>
<dbReference type="SFLD" id="SFLDG01168">
    <property type="entry name" value="Ferric_reductase_subgroup_(FRE"/>
    <property type="match status" value="1"/>
</dbReference>
<dbReference type="PROSITE" id="PS51384">
    <property type="entry name" value="FAD_FR"/>
    <property type="match status" value="1"/>
</dbReference>
<evidence type="ECO:0000256" key="3">
    <source>
        <dbReference type="ARBA" id="ARBA00022989"/>
    </source>
</evidence>
<feature type="transmembrane region" description="Helical" evidence="7">
    <location>
        <begin position="217"/>
        <end position="235"/>
    </location>
</feature>
<evidence type="ECO:0000313" key="10">
    <source>
        <dbReference type="Proteomes" id="UP000693981"/>
    </source>
</evidence>
<comment type="caution">
    <text evidence="9">The sequence shown here is derived from an EMBL/GenBank/DDBJ whole genome shotgun (WGS) entry which is preliminary data.</text>
</comment>
<evidence type="ECO:0000256" key="5">
    <source>
        <dbReference type="ARBA" id="ARBA00023136"/>
    </source>
</evidence>
<dbReference type="SFLD" id="SFLDS00052">
    <property type="entry name" value="Ferric_Reductase_Domain"/>
    <property type="match status" value="1"/>
</dbReference>
<evidence type="ECO:0000259" key="8">
    <source>
        <dbReference type="PROSITE" id="PS51384"/>
    </source>
</evidence>
<dbReference type="Pfam" id="PF08022">
    <property type="entry name" value="FAD_binding_8"/>
    <property type="match status" value="1"/>
</dbReference>
<dbReference type="InterPro" id="IPR017927">
    <property type="entry name" value="FAD-bd_FR_type"/>
</dbReference>
<dbReference type="InterPro" id="IPR013112">
    <property type="entry name" value="FAD-bd_8"/>
</dbReference>
<evidence type="ECO:0000256" key="4">
    <source>
        <dbReference type="ARBA" id="ARBA00023002"/>
    </source>
</evidence>
<feature type="domain" description="FAD-binding FR-type" evidence="8">
    <location>
        <begin position="266"/>
        <end position="379"/>
    </location>
</feature>
<name>A0A8T1V9C5_9STRA</name>
<reference evidence="9" key="1">
    <citation type="submission" date="2021-02" db="EMBL/GenBank/DDBJ databases">
        <authorList>
            <person name="Palmer J.M."/>
        </authorList>
    </citation>
    <scope>NUCLEOTIDE SEQUENCE</scope>
    <source>
        <strain evidence="9">SCRP23</strain>
    </source>
</reference>
<keyword evidence="2 7" id="KW-0812">Transmembrane</keyword>
<dbReference type="Pfam" id="PF01794">
    <property type="entry name" value="Ferric_reduct"/>
    <property type="match status" value="1"/>
</dbReference>
<feature type="region of interest" description="Disordered" evidence="6">
    <location>
        <begin position="1"/>
        <end position="27"/>
    </location>
</feature>